<evidence type="ECO:0000256" key="1">
    <source>
        <dbReference type="SAM" id="Phobius"/>
    </source>
</evidence>
<keyword evidence="1" id="KW-1133">Transmembrane helix</keyword>
<feature type="transmembrane region" description="Helical" evidence="1">
    <location>
        <begin position="6"/>
        <end position="32"/>
    </location>
</feature>
<dbReference type="HOGENOM" id="CLU_1916751_0_0_1"/>
<dbReference type="InParanoid" id="A0A067MNC0"/>
<proteinExistence type="predicted"/>
<organism evidence="2 3">
    <name type="scientific">Botryobasidium botryosum (strain FD-172 SS1)</name>
    <dbReference type="NCBI Taxonomy" id="930990"/>
    <lineage>
        <taxon>Eukaryota</taxon>
        <taxon>Fungi</taxon>
        <taxon>Dikarya</taxon>
        <taxon>Basidiomycota</taxon>
        <taxon>Agaricomycotina</taxon>
        <taxon>Agaricomycetes</taxon>
        <taxon>Cantharellales</taxon>
        <taxon>Botryobasidiaceae</taxon>
        <taxon>Botryobasidium</taxon>
    </lineage>
</organism>
<gene>
    <name evidence="2" type="ORF">BOTBODRAFT_601648</name>
</gene>
<dbReference type="EMBL" id="KL198024">
    <property type="protein sequence ID" value="KDQ17258.1"/>
    <property type="molecule type" value="Genomic_DNA"/>
</dbReference>
<dbReference type="AlphaFoldDB" id="A0A067MNC0"/>
<keyword evidence="3" id="KW-1185">Reference proteome</keyword>
<sequence length="132" mass="15081">MIGCDAVVAHFIFFSFSLFLGCGFGFSVRILASALRPRHSFEHYFTNVTSSTCLARTIGARRRYVVWIVLDSLALSHRKPLLSFFIDGSSNILPQDGGSPVLLCRDAQLRPQLLRIKKLFTRVHWDWRRPLV</sequence>
<evidence type="ECO:0000313" key="2">
    <source>
        <dbReference type="EMBL" id="KDQ17258.1"/>
    </source>
</evidence>
<evidence type="ECO:0000313" key="3">
    <source>
        <dbReference type="Proteomes" id="UP000027195"/>
    </source>
</evidence>
<name>A0A067MNC0_BOTB1</name>
<protein>
    <submittedName>
        <fullName evidence="2">Uncharacterized protein</fullName>
    </submittedName>
</protein>
<accession>A0A067MNC0</accession>
<keyword evidence="1" id="KW-0472">Membrane</keyword>
<reference evidence="3" key="1">
    <citation type="journal article" date="2014" name="Proc. Natl. Acad. Sci. U.S.A.">
        <title>Extensive sampling of basidiomycete genomes demonstrates inadequacy of the white-rot/brown-rot paradigm for wood decay fungi.</title>
        <authorList>
            <person name="Riley R."/>
            <person name="Salamov A.A."/>
            <person name="Brown D.W."/>
            <person name="Nagy L.G."/>
            <person name="Floudas D."/>
            <person name="Held B.W."/>
            <person name="Levasseur A."/>
            <person name="Lombard V."/>
            <person name="Morin E."/>
            <person name="Otillar R."/>
            <person name="Lindquist E.A."/>
            <person name="Sun H."/>
            <person name="LaButti K.M."/>
            <person name="Schmutz J."/>
            <person name="Jabbour D."/>
            <person name="Luo H."/>
            <person name="Baker S.E."/>
            <person name="Pisabarro A.G."/>
            <person name="Walton J.D."/>
            <person name="Blanchette R.A."/>
            <person name="Henrissat B."/>
            <person name="Martin F."/>
            <person name="Cullen D."/>
            <person name="Hibbett D.S."/>
            <person name="Grigoriev I.V."/>
        </authorList>
    </citation>
    <scope>NUCLEOTIDE SEQUENCE [LARGE SCALE GENOMIC DNA]</scope>
    <source>
        <strain evidence="3">FD-172 SS1</strain>
    </source>
</reference>
<dbReference type="Proteomes" id="UP000027195">
    <property type="component" value="Unassembled WGS sequence"/>
</dbReference>
<keyword evidence="1" id="KW-0812">Transmembrane</keyword>